<sequence>MFSIAEILLSINFFNLFRIQNITWKLISFAFILIDNNCGRPPKLSDRDVSYIFRLVRKDPTTSYRQIAADFNSKFEEHKISRETDRSYGVKITVSTI</sequence>
<gene>
    <name evidence="1" type="ORF">BpHYR1_017346</name>
</gene>
<accession>A0A3M7RUN0</accession>
<dbReference type="Proteomes" id="UP000276133">
    <property type="component" value="Unassembled WGS sequence"/>
</dbReference>
<dbReference type="OrthoDB" id="4843387at2759"/>
<reference evidence="1 2" key="1">
    <citation type="journal article" date="2018" name="Sci. Rep.">
        <title>Genomic signatures of local adaptation to the degree of environmental predictability in rotifers.</title>
        <authorList>
            <person name="Franch-Gras L."/>
            <person name="Hahn C."/>
            <person name="Garcia-Roger E.M."/>
            <person name="Carmona M.J."/>
            <person name="Serra M."/>
            <person name="Gomez A."/>
        </authorList>
    </citation>
    <scope>NUCLEOTIDE SEQUENCE [LARGE SCALE GENOMIC DNA]</scope>
    <source>
        <strain evidence="1">HYR1</strain>
    </source>
</reference>
<proteinExistence type="predicted"/>
<organism evidence="1 2">
    <name type="scientific">Brachionus plicatilis</name>
    <name type="common">Marine rotifer</name>
    <name type="synonym">Brachionus muelleri</name>
    <dbReference type="NCBI Taxonomy" id="10195"/>
    <lineage>
        <taxon>Eukaryota</taxon>
        <taxon>Metazoa</taxon>
        <taxon>Spiralia</taxon>
        <taxon>Gnathifera</taxon>
        <taxon>Rotifera</taxon>
        <taxon>Eurotatoria</taxon>
        <taxon>Monogononta</taxon>
        <taxon>Pseudotrocha</taxon>
        <taxon>Ploima</taxon>
        <taxon>Brachionidae</taxon>
        <taxon>Brachionus</taxon>
    </lineage>
</organism>
<keyword evidence="2" id="KW-1185">Reference proteome</keyword>
<name>A0A3M7RUN0_BRAPC</name>
<dbReference type="AlphaFoldDB" id="A0A3M7RUN0"/>
<comment type="caution">
    <text evidence="1">The sequence shown here is derived from an EMBL/GenBank/DDBJ whole genome shotgun (WGS) entry which is preliminary data.</text>
</comment>
<evidence type="ECO:0000313" key="2">
    <source>
        <dbReference type="Proteomes" id="UP000276133"/>
    </source>
</evidence>
<dbReference type="EMBL" id="REGN01002565">
    <property type="protein sequence ID" value="RNA27281.1"/>
    <property type="molecule type" value="Genomic_DNA"/>
</dbReference>
<evidence type="ECO:0000313" key="1">
    <source>
        <dbReference type="EMBL" id="RNA27281.1"/>
    </source>
</evidence>
<protein>
    <submittedName>
        <fullName evidence="1">Uncharacterized protein</fullName>
    </submittedName>
</protein>